<protein>
    <submittedName>
        <fullName evidence="4">Enoyl-CoA hydratase</fullName>
    </submittedName>
</protein>
<evidence type="ECO:0000313" key="4">
    <source>
        <dbReference type="EMBL" id="KAA2237182.1"/>
    </source>
</evidence>
<organism evidence="4 5">
    <name type="scientific">Salinarimonas soli</name>
    <dbReference type="NCBI Taxonomy" id="1638099"/>
    <lineage>
        <taxon>Bacteria</taxon>
        <taxon>Pseudomonadati</taxon>
        <taxon>Pseudomonadota</taxon>
        <taxon>Alphaproteobacteria</taxon>
        <taxon>Hyphomicrobiales</taxon>
        <taxon>Salinarimonadaceae</taxon>
        <taxon>Salinarimonas</taxon>
    </lineage>
</organism>
<evidence type="ECO:0000256" key="3">
    <source>
        <dbReference type="ARBA" id="ARBA00023235"/>
    </source>
</evidence>
<name>A0A5B2VFQ3_9HYPH</name>
<reference evidence="4 5" key="2">
    <citation type="submission" date="2019-09" db="EMBL/GenBank/DDBJ databases">
        <authorList>
            <person name="Jin C."/>
        </authorList>
    </citation>
    <scope>NUCLEOTIDE SEQUENCE [LARGE SCALE GENOMIC DNA]</scope>
    <source>
        <strain evidence="4 5">BN140002</strain>
    </source>
</reference>
<dbReference type="InterPro" id="IPR051053">
    <property type="entry name" value="ECH/Chromodomain_protein"/>
</dbReference>
<dbReference type="CDD" id="cd06558">
    <property type="entry name" value="crotonase-like"/>
    <property type="match status" value="1"/>
</dbReference>
<dbReference type="InterPro" id="IPR001753">
    <property type="entry name" value="Enoyl-CoA_hydra/iso"/>
</dbReference>
<dbReference type="Pfam" id="PF00378">
    <property type="entry name" value="ECH_1"/>
    <property type="match status" value="1"/>
</dbReference>
<comment type="caution">
    <text evidence="4">The sequence shown here is derived from an EMBL/GenBank/DDBJ whole genome shotgun (WGS) entry which is preliminary data.</text>
</comment>
<dbReference type="InterPro" id="IPR029045">
    <property type="entry name" value="ClpP/crotonase-like_dom_sf"/>
</dbReference>
<dbReference type="OrthoDB" id="9781757at2"/>
<dbReference type="GO" id="GO:0004165">
    <property type="term" value="F:delta(3)-delta(2)-enoyl-CoA isomerase activity"/>
    <property type="evidence" value="ECO:0007669"/>
    <property type="project" value="UniProtKB-ARBA"/>
</dbReference>
<dbReference type="Gene3D" id="3.90.226.10">
    <property type="entry name" value="2-enoyl-CoA Hydratase, Chain A, domain 1"/>
    <property type="match status" value="1"/>
</dbReference>
<keyword evidence="2" id="KW-0576">Peroxisome</keyword>
<sequence length="252" mass="26014">MTDQVEITREGGVMRLRLARPEKKNALTGAMYGALMGAFREAEADDGIGALLITGSGGSFTAGNDIGDFLAFAADPGKAPPFSFVRALATLEKPLVAAVEGVAVGIGTTLLLHCDLAFAAPTARFRMPFVDLGLVPEAGSSLLLPQRVGLAKASELLMLAEGFDAAEAHRLGLVNAVVLAESLEAHALAKAQALAAKPRGAMLATRRFLRGDRTVLLAAIDAEAVAFGKALASPEARSAFMAFLSKPKAAAS</sequence>
<dbReference type="SUPFAM" id="SSF52096">
    <property type="entry name" value="ClpP/crotonase"/>
    <property type="match status" value="1"/>
</dbReference>
<gene>
    <name evidence="4" type="ORF">F0L46_09205</name>
</gene>
<evidence type="ECO:0000256" key="1">
    <source>
        <dbReference type="ARBA" id="ARBA00004275"/>
    </source>
</evidence>
<proteinExistence type="predicted"/>
<evidence type="ECO:0000256" key="2">
    <source>
        <dbReference type="ARBA" id="ARBA00023140"/>
    </source>
</evidence>
<dbReference type="PANTHER" id="PTHR43684:SF1">
    <property type="entry name" value="ENOYL-COA DELTA ISOMERASE 2"/>
    <property type="match status" value="1"/>
</dbReference>
<dbReference type="PANTHER" id="PTHR43684">
    <property type="match status" value="1"/>
</dbReference>
<keyword evidence="5" id="KW-1185">Reference proteome</keyword>
<dbReference type="EMBL" id="VUOA01000019">
    <property type="protein sequence ID" value="KAA2237182.1"/>
    <property type="molecule type" value="Genomic_DNA"/>
</dbReference>
<comment type="subcellular location">
    <subcellularLocation>
        <location evidence="1">Peroxisome</location>
    </subcellularLocation>
</comment>
<accession>A0A5B2VFQ3</accession>
<keyword evidence="3" id="KW-0413">Isomerase</keyword>
<evidence type="ECO:0000313" key="5">
    <source>
        <dbReference type="Proteomes" id="UP000323142"/>
    </source>
</evidence>
<dbReference type="AlphaFoldDB" id="A0A5B2VFQ3"/>
<reference evidence="4 5" key="1">
    <citation type="submission" date="2019-09" db="EMBL/GenBank/DDBJ databases">
        <title>Salinarimonas rosea gen. nov., sp. nov., a new member of the a-2 subgroup of the Proteobacteria.</title>
        <authorList>
            <person name="Liu J."/>
        </authorList>
    </citation>
    <scope>NUCLEOTIDE SEQUENCE [LARGE SCALE GENOMIC DNA]</scope>
    <source>
        <strain evidence="4 5">BN140002</strain>
    </source>
</reference>
<dbReference type="RefSeq" id="WP_149816857.1">
    <property type="nucleotide sequence ID" value="NZ_VUOA01000019.1"/>
</dbReference>
<dbReference type="Proteomes" id="UP000323142">
    <property type="component" value="Unassembled WGS sequence"/>
</dbReference>